<name>A0A345V5T4_PSEFL</name>
<evidence type="ECO:0000313" key="2">
    <source>
        <dbReference type="Proteomes" id="UP000254535"/>
    </source>
</evidence>
<dbReference type="EMBL" id="CP022313">
    <property type="protein sequence ID" value="AXJ08086.1"/>
    <property type="molecule type" value="Genomic_DNA"/>
</dbReference>
<sequence>LMAQSALLADCLPRELSFKHSLQLWLALRQYGSPEDEDGLANLLMLIAQRRVGNRPGRIEPRAIKRRPQAYPLLTKSRRSARVEVRKNGHAKHVK</sequence>
<gene>
    <name evidence="1" type="ORF">CFN16_11435</name>
</gene>
<protein>
    <submittedName>
        <fullName evidence="1">IS4 family transposase</fullName>
    </submittedName>
</protein>
<reference evidence="1 2" key="1">
    <citation type="submission" date="2017-07" db="EMBL/GenBank/DDBJ databases">
        <title>Genome sequence of Pseudomonas NEP1.</title>
        <authorList>
            <person name="Nascimento F.X."/>
        </authorList>
    </citation>
    <scope>NUCLEOTIDE SEQUENCE [LARGE SCALE GENOMIC DNA]</scope>
    <source>
        <strain evidence="1 2">NEP1</strain>
    </source>
</reference>
<accession>A0A345V5T4</accession>
<dbReference type="AlphaFoldDB" id="A0A345V5T4"/>
<organism evidence="1 2">
    <name type="scientific">Pseudomonas fluorescens</name>
    <dbReference type="NCBI Taxonomy" id="294"/>
    <lineage>
        <taxon>Bacteria</taxon>
        <taxon>Pseudomonadati</taxon>
        <taxon>Pseudomonadota</taxon>
        <taxon>Gammaproteobacteria</taxon>
        <taxon>Pseudomonadales</taxon>
        <taxon>Pseudomonadaceae</taxon>
        <taxon>Pseudomonas</taxon>
    </lineage>
</organism>
<dbReference type="Proteomes" id="UP000254535">
    <property type="component" value="Chromosome"/>
</dbReference>
<evidence type="ECO:0000313" key="1">
    <source>
        <dbReference type="EMBL" id="AXJ08086.1"/>
    </source>
</evidence>
<proteinExistence type="predicted"/>
<feature type="non-terminal residue" evidence="1">
    <location>
        <position position="1"/>
    </location>
</feature>